<feature type="domain" description="FAM234A/B beta-propeller" evidence="7">
    <location>
        <begin position="288"/>
        <end position="570"/>
    </location>
</feature>
<gene>
    <name evidence="8" type="ORF">HHUSO_G16267</name>
</gene>
<dbReference type="SUPFAM" id="SSF69318">
    <property type="entry name" value="Integrin alpha N-terminal domain"/>
    <property type="match status" value="1"/>
</dbReference>
<dbReference type="Proteomes" id="UP001369086">
    <property type="component" value="Unassembled WGS sequence"/>
</dbReference>
<keyword evidence="9" id="KW-1185">Reference proteome</keyword>
<keyword evidence="2 6" id="KW-0812">Transmembrane</keyword>
<evidence type="ECO:0000313" key="8">
    <source>
        <dbReference type="EMBL" id="KAK6481775.1"/>
    </source>
</evidence>
<dbReference type="EMBL" id="JAHFZB010000014">
    <property type="protein sequence ID" value="KAK6481775.1"/>
    <property type="molecule type" value="Genomic_DNA"/>
</dbReference>
<organism evidence="8 9">
    <name type="scientific">Huso huso</name>
    <name type="common">Beluga</name>
    <name type="synonym">Acipenser huso</name>
    <dbReference type="NCBI Taxonomy" id="61971"/>
    <lineage>
        <taxon>Eukaryota</taxon>
        <taxon>Metazoa</taxon>
        <taxon>Chordata</taxon>
        <taxon>Craniata</taxon>
        <taxon>Vertebrata</taxon>
        <taxon>Euteleostomi</taxon>
        <taxon>Actinopterygii</taxon>
        <taxon>Chondrostei</taxon>
        <taxon>Acipenseriformes</taxon>
        <taxon>Acipenseridae</taxon>
        <taxon>Huso</taxon>
    </lineage>
</organism>
<feature type="transmembrane region" description="Helical" evidence="6">
    <location>
        <begin position="46"/>
        <end position="66"/>
    </location>
</feature>
<evidence type="ECO:0000256" key="2">
    <source>
        <dbReference type="ARBA" id="ARBA00022692"/>
    </source>
</evidence>
<sequence>MTDNKEQDTEIHPLKSEEGASPASPAKKGVCLGGSRLFHLSSWRTAAFFVSLFLCLTIVFAFSFIIPCPVRPVSQRTWINTYRDSSTYTFLAVTDANNDKVMDVIFALRGSNGSLNASCSNKGFSPCSFLVAVTGTNGSVLWKRSLSQELLWVQCGIEKLGGLEAAGCLVFNSQHLTAIDSRSGVTLWENNNTLELKQLAVKVPDLDGDEVGDVALIGAAENKTKVVIVSGKTGQQIGTDADPGLSDVSGHVIHVTSSGSYYILFKKGKDCHSCCTCVTCFCLLELYSPFFLFVADSAVYGYALKNIVAMAIKTPGSNIKLQQDPKWEEMTNSTSGSVSVYNSGSVQHLLKMGIQGKTPENLLLVTGHWVELIDGQSLSSLWRVNITKVISEPVFGNFNNDGVPDVVVEDEIGNGTKKVVILDGSSGAVLWEVEMMSSSTSPKPSTVNTTDYRSAFLFWGEVRGKTNTTVSLNQQDFLYLLHPSYPKILLELNNSTENIAAFKVVLFEKSRHACYVLLTGPTEQSETGSVSLSKRKLKEDVALSRVVRLSQEEGFSDQEVRDSFLKLRYSSSA</sequence>
<comment type="subcellular location">
    <subcellularLocation>
        <location evidence="1">Membrane</location>
        <topology evidence="1">Single-pass membrane protein</topology>
    </subcellularLocation>
</comment>
<evidence type="ECO:0000256" key="1">
    <source>
        <dbReference type="ARBA" id="ARBA00004167"/>
    </source>
</evidence>
<dbReference type="PANTHER" id="PTHR21419:SF7">
    <property type="entry name" value="PROTEIN FAM234A"/>
    <property type="match status" value="1"/>
</dbReference>
<feature type="region of interest" description="Disordered" evidence="5">
    <location>
        <begin position="1"/>
        <end position="25"/>
    </location>
</feature>
<keyword evidence="4 6" id="KW-0472">Membrane</keyword>
<comment type="caution">
    <text evidence="8">The sequence shown here is derived from an EMBL/GenBank/DDBJ whole genome shotgun (WGS) entry which is preliminary data.</text>
</comment>
<feature type="compositionally biased region" description="Basic and acidic residues" evidence="5">
    <location>
        <begin position="1"/>
        <end position="18"/>
    </location>
</feature>
<feature type="domain" description="FAM234A/B beta-propeller" evidence="7">
    <location>
        <begin position="78"/>
        <end position="272"/>
    </location>
</feature>
<dbReference type="Pfam" id="PF23727">
    <property type="entry name" value="Beta-prop_FAM234A_B"/>
    <property type="match status" value="2"/>
</dbReference>
<evidence type="ECO:0000256" key="6">
    <source>
        <dbReference type="SAM" id="Phobius"/>
    </source>
</evidence>
<dbReference type="InterPro" id="IPR055409">
    <property type="entry name" value="Beta-prop_FAM234A_B"/>
</dbReference>
<evidence type="ECO:0000259" key="7">
    <source>
        <dbReference type="Pfam" id="PF23727"/>
    </source>
</evidence>
<dbReference type="PANTHER" id="PTHR21419">
    <property type="match status" value="1"/>
</dbReference>
<proteinExistence type="predicted"/>
<dbReference type="InterPro" id="IPR028994">
    <property type="entry name" value="Integrin_alpha_N"/>
</dbReference>
<evidence type="ECO:0000256" key="4">
    <source>
        <dbReference type="ARBA" id="ARBA00023136"/>
    </source>
</evidence>
<reference evidence="8 9" key="1">
    <citation type="submission" date="2021-05" db="EMBL/GenBank/DDBJ databases">
        <authorList>
            <person name="Zahm M."/>
            <person name="Klopp C."/>
            <person name="Cabau C."/>
            <person name="Kuhl H."/>
            <person name="Suciu R."/>
            <person name="Ciorpac M."/>
            <person name="Holostenco D."/>
            <person name="Gessner J."/>
            <person name="Wuertz S."/>
            <person name="Hohne C."/>
            <person name="Stock M."/>
            <person name="Gislard M."/>
            <person name="Lluch J."/>
            <person name="Milhes M."/>
            <person name="Lampietro C."/>
            <person name="Lopez Roques C."/>
            <person name="Donnadieu C."/>
            <person name="Du K."/>
            <person name="Schartl M."/>
            <person name="Guiguen Y."/>
        </authorList>
    </citation>
    <scope>NUCLEOTIDE SEQUENCE [LARGE SCALE GENOMIC DNA]</scope>
    <source>
        <strain evidence="8">Hh-F2</strain>
        <tissue evidence="8">Blood</tissue>
    </source>
</reference>
<evidence type="ECO:0000256" key="5">
    <source>
        <dbReference type="SAM" id="MobiDB-lite"/>
    </source>
</evidence>
<evidence type="ECO:0000256" key="3">
    <source>
        <dbReference type="ARBA" id="ARBA00022989"/>
    </source>
</evidence>
<keyword evidence="3 6" id="KW-1133">Transmembrane helix</keyword>
<protein>
    <submittedName>
        <fullName evidence="8">Protein FAM234A isoform X1</fullName>
    </submittedName>
</protein>
<accession>A0ABR0ZAD3</accession>
<dbReference type="InterPro" id="IPR045232">
    <property type="entry name" value="FAM234"/>
</dbReference>
<name>A0ABR0ZAD3_HUSHU</name>
<evidence type="ECO:0000313" key="9">
    <source>
        <dbReference type="Proteomes" id="UP001369086"/>
    </source>
</evidence>